<keyword evidence="4" id="KW-0456">Lyase</keyword>
<dbReference type="InterPro" id="IPR006913">
    <property type="entry name" value="CENP-V/GFA"/>
</dbReference>
<dbReference type="Proteomes" id="UP001305414">
    <property type="component" value="Unassembled WGS sequence"/>
</dbReference>
<evidence type="ECO:0000259" key="6">
    <source>
        <dbReference type="PROSITE" id="PS51891"/>
    </source>
</evidence>
<dbReference type="PANTHER" id="PTHR33337:SF30">
    <property type="entry name" value="DUF636 DOMAIN PROTEIN (AFU_ORTHOLOGUE AFUA_1G03180)"/>
    <property type="match status" value="1"/>
</dbReference>
<reference evidence="7 8" key="1">
    <citation type="submission" date="2023-10" db="EMBL/GenBank/DDBJ databases">
        <title>Draft genome sequence of Xylaria bambusicola isolate GMP-LS, the root and basal stem rot pathogen of sugarcane in Indonesia.</title>
        <authorList>
            <person name="Selvaraj P."/>
            <person name="Muralishankar V."/>
            <person name="Muruganantham S."/>
            <person name="Sp S."/>
            <person name="Haryani S."/>
            <person name="Lau K.J.X."/>
            <person name="Naqvi N.I."/>
        </authorList>
    </citation>
    <scope>NUCLEOTIDE SEQUENCE [LARGE SCALE GENOMIC DNA]</scope>
    <source>
        <strain evidence="7">GMP-LS</strain>
    </source>
</reference>
<proteinExistence type="inferred from homology"/>
<comment type="caution">
    <text evidence="7">The sequence shown here is derived from an EMBL/GenBank/DDBJ whole genome shotgun (WGS) entry which is preliminary data.</text>
</comment>
<evidence type="ECO:0000313" key="7">
    <source>
        <dbReference type="EMBL" id="KAK5626580.1"/>
    </source>
</evidence>
<organism evidence="7 8">
    <name type="scientific">Xylaria bambusicola</name>
    <dbReference type="NCBI Taxonomy" id="326684"/>
    <lineage>
        <taxon>Eukaryota</taxon>
        <taxon>Fungi</taxon>
        <taxon>Dikarya</taxon>
        <taxon>Ascomycota</taxon>
        <taxon>Pezizomycotina</taxon>
        <taxon>Sordariomycetes</taxon>
        <taxon>Xylariomycetidae</taxon>
        <taxon>Xylariales</taxon>
        <taxon>Xylariaceae</taxon>
        <taxon>Xylaria</taxon>
    </lineage>
</organism>
<keyword evidence="8" id="KW-1185">Reference proteome</keyword>
<dbReference type="Gene3D" id="3.90.1590.10">
    <property type="entry name" value="glutathione-dependent formaldehyde- activating enzyme (gfa)"/>
    <property type="match status" value="1"/>
</dbReference>
<protein>
    <recommendedName>
        <fullName evidence="6">CENP-V/GFA domain-containing protein</fullName>
    </recommendedName>
</protein>
<evidence type="ECO:0000256" key="2">
    <source>
        <dbReference type="ARBA" id="ARBA00022723"/>
    </source>
</evidence>
<accession>A0AAN7U648</accession>
<dbReference type="InterPro" id="IPR011057">
    <property type="entry name" value="Mss4-like_sf"/>
</dbReference>
<evidence type="ECO:0000256" key="5">
    <source>
        <dbReference type="SAM" id="MobiDB-lite"/>
    </source>
</evidence>
<dbReference type="Pfam" id="PF04828">
    <property type="entry name" value="GFA"/>
    <property type="match status" value="1"/>
</dbReference>
<dbReference type="PROSITE" id="PS51891">
    <property type="entry name" value="CENP_V_GFA"/>
    <property type="match status" value="1"/>
</dbReference>
<evidence type="ECO:0000313" key="8">
    <source>
        <dbReference type="Proteomes" id="UP001305414"/>
    </source>
</evidence>
<gene>
    <name evidence="7" type="ORF">RRF57_002295</name>
</gene>
<keyword evidence="2" id="KW-0479">Metal-binding</keyword>
<feature type="compositionally biased region" description="Polar residues" evidence="5">
    <location>
        <begin position="272"/>
        <end position="289"/>
    </location>
</feature>
<feature type="region of interest" description="Disordered" evidence="5">
    <location>
        <begin position="272"/>
        <end position="303"/>
    </location>
</feature>
<dbReference type="GO" id="GO:0016846">
    <property type="term" value="F:carbon-sulfur lyase activity"/>
    <property type="evidence" value="ECO:0007669"/>
    <property type="project" value="InterPro"/>
</dbReference>
<evidence type="ECO:0000256" key="1">
    <source>
        <dbReference type="ARBA" id="ARBA00005495"/>
    </source>
</evidence>
<dbReference type="EMBL" id="JAWHQM010000003">
    <property type="protein sequence ID" value="KAK5626580.1"/>
    <property type="molecule type" value="Genomic_DNA"/>
</dbReference>
<dbReference type="PANTHER" id="PTHR33337">
    <property type="entry name" value="GFA DOMAIN-CONTAINING PROTEIN"/>
    <property type="match status" value="1"/>
</dbReference>
<evidence type="ECO:0000256" key="3">
    <source>
        <dbReference type="ARBA" id="ARBA00022833"/>
    </source>
</evidence>
<keyword evidence="3" id="KW-0862">Zinc</keyword>
<sequence length="303" mass="32983">MADRAEQIGSIELVAECLCKAHRFATQIPRSSLPLSSVYCHCDSCRRVTGALYSAYLPWPGSRSSIHESIRTSSLHRYEFAPSITLLSCGTCSSTMFVETAGGGEDSHIPNYGVTTGVLHNIDVSKSSSNFIDIAHHIFVADTKDGGATPWLCDSNSSSAPRPRLWSGHKDTEEFSSTERKWPLPLNTPPPNETPVRCHCGGVDLVLRNPIPYFAAMNRSELPWFIDPSSNKSLGGFDVCDSCRLSSGVDVFHWTFVLLQHLSFAVPKSSSSHLQTSQAPFPTSSTDLKSASRRPTAILAGAH</sequence>
<feature type="domain" description="CENP-V/GFA" evidence="6">
    <location>
        <begin position="13"/>
        <end position="152"/>
    </location>
</feature>
<name>A0AAN7U648_9PEZI</name>
<dbReference type="SUPFAM" id="SSF51316">
    <property type="entry name" value="Mss4-like"/>
    <property type="match status" value="1"/>
</dbReference>
<dbReference type="GO" id="GO:0046872">
    <property type="term" value="F:metal ion binding"/>
    <property type="evidence" value="ECO:0007669"/>
    <property type="project" value="UniProtKB-KW"/>
</dbReference>
<evidence type="ECO:0000256" key="4">
    <source>
        <dbReference type="ARBA" id="ARBA00023239"/>
    </source>
</evidence>
<comment type="similarity">
    <text evidence="1">Belongs to the Gfa family.</text>
</comment>
<dbReference type="AlphaFoldDB" id="A0AAN7U648"/>